<reference evidence="3" key="2">
    <citation type="submission" date="2020-09" db="EMBL/GenBank/DDBJ databases">
        <authorList>
            <person name="Sun Q."/>
            <person name="Zhou Y."/>
        </authorList>
    </citation>
    <scope>NUCLEOTIDE SEQUENCE</scope>
    <source>
        <strain evidence="3">CGMCC 4.5737</strain>
    </source>
</reference>
<evidence type="ECO:0000256" key="1">
    <source>
        <dbReference type="ARBA" id="ARBA00022729"/>
    </source>
</evidence>
<evidence type="ECO:0000313" key="3">
    <source>
        <dbReference type="EMBL" id="GGM35189.1"/>
    </source>
</evidence>
<dbReference type="PROSITE" id="PS51318">
    <property type="entry name" value="TAT"/>
    <property type="match status" value="1"/>
</dbReference>
<dbReference type="GO" id="GO:0033294">
    <property type="term" value="F:ectoine binding"/>
    <property type="evidence" value="ECO:0007669"/>
    <property type="project" value="InterPro"/>
</dbReference>
<accession>A0A8J3CA23</accession>
<dbReference type="NCBIfam" id="TIGR02995">
    <property type="entry name" value="ectoine_ehuB"/>
    <property type="match status" value="1"/>
</dbReference>
<dbReference type="InterPro" id="IPR014337">
    <property type="entry name" value="Ectoine_EhuB"/>
</dbReference>
<comment type="caution">
    <text evidence="3">The sequence shown here is derived from an EMBL/GenBank/DDBJ whole genome shotgun (WGS) entry which is preliminary data.</text>
</comment>
<dbReference type="PANTHER" id="PTHR35936">
    <property type="entry name" value="MEMBRANE-BOUND LYTIC MUREIN TRANSGLYCOSYLASE F"/>
    <property type="match status" value="1"/>
</dbReference>
<dbReference type="CDD" id="cd01002">
    <property type="entry name" value="PBP2_Ehub_like"/>
    <property type="match status" value="1"/>
</dbReference>
<name>A0A8J3CA23_9PSEU</name>
<reference evidence="3" key="1">
    <citation type="journal article" date="2014" name="Int. J. Syst. Evol. Microbiol.">
        <title>Complete genome sequence of Corynebacterium casei LMG S-19264T (=DSM 44701T), isolated from a smear-ripened cheese.</title>
        <authorList>
            <consortium name="US DOE Joint Genome Institute (JGI-PGF)"/>
            <person name="Walter F."/>
            <person name="Albersmeier A."/>
            <person name="Kalinowski J."/>
            <person name="Ruckert C."/>
        </authorList>
    </citation>
    <scope>NUCLEOTIDE SEQUENCE</scope>
    <source>
        <strain evidence="3">CGMCC 4.5737</strain>
    </source>
</reference>
<evidence type="ECO:0000259" key="2">
    <source>
        <dbReference type="SMART" id="SM00062"/>
    </source>
</evidence>
<dbReference type="Gene3D" id="3.40.190.10">
    <property type="entry name" value="Periplasmic binding protein-like II"/>
    <property type="match status" value="2"/>
</dbReference>
<evidence type="ECO:0000313" key="4">
    <source>
        <dbReference type="Proteomes" id="UP000637578"/>
    </source>
</evidence>
<dbReference type="GO" id="GO:0051470">
    <property type="term" value="P:ectoine transmembrane transport"/>
    <property type="evidence" value="ECO:0007669"/>
    <property type="project" value="InterPro"/>
</dbReference>
<dbReference type="AlphaFoldDB" id="A0A8J3CA23"/>
<keyword evidence="4" id="KW-1185">Reference proteome</keyword>
<feature type="domain" description="Solute-binding protein family 3/N-terminal" evidence="2">
    <location>
        <begin position="59"/>
        <end position="291"/>
    </location>
</feature>
<dbReference type="Pfam" id="PF00497">
    <property type="entry name" value="SBP_bac_3"/>
    <property type="match status" value="1"/>
</dbReference>
<sequence>MSEVPSVSPSSRRQFLRAAGVTVAGALGAVGLTTACSRIDLTAAEGGGDLLERLRVTGQVKVGFANEAPYGFINRDGELTGEAPEVAKEIFRRLGVDDFVPALSDFGSLIPGLRAGLFDVIAAGMYITPPRCEQIIFSDPDYNAPEAFLVPRGNPRGLRTLDDLRAQPGLRVGVLLGAVESGYLDKLGLSDLAVTFPDQASGIDGVLAGRADTLFLTAISLRDALGRRPDAPLEVTEPFVPVIDGVEQYGAGGYGFRPGETRLRDAFNAELHELKRSSRLLEIVRPFGFTEAEMTDLTADQLCRPAA</sequence>
<dbReference type="SMART" id="SM00062">
    <property type="entry name" value="PBPb"/>
    <property type="match status" value="1"/>
</dbReference>
<keyword evidence="1" id="KW-0732">Signal</keyword>
<protein>
    <submittedName>
        <fullName evidence="3">Ectoine/hydroxyectoine ABC transporter substrate-binding protein EhuB</fullName>
    </submittedName>
</protein>
<dbReference type="SUPFAM" id="SSF53850">
    <property type="entry name" value="Periplasmic binding protein-like II"/>
    <property type="match status" value="1"/>
</dbReference>
<gene>
    <name evidence="3" type="ORF">GCM10012275_03030</name>
</gene>
<dbReference type="PANTHER" id="PTHR35936:SF17">
    <property type="entry name" value="ARGININE-BINDING EXTRACELLULAR PROTEIN ARTP"/>
    <property type="match status" value="1"/>
</dbReference>
<dbReference type="EMBL" id="BMMK01000001">
    <property type="protein sequence ID" value="GGM35189.1"/>
    <property type="molecule type" value="Genomic_DNA"/>
</dbReference>
<proteinExistence type="predicted"/>
<dbReference type="InterPro" id="IPR006311">
    <property type="entry name" value="TAT_signal"/>
</dbReference>
<dbReference type="InterPro" id="IPR001638">
    <property type="entry name" value="Solute-binding_3/MltF_N"/>
</dbReference>
<dbReference type="Proteomes" id="UP000637578">
    <property type="component" value="Unassembled WGS sequence"/>
</dbReference>
<organism evidence="3 4">
    <name type="scientific">Longimycelium tulufanense</name>
    <dbReference type="NCBI Taxonomy" id="907463"/>
    <lineage>
        <taxon>Bacteria</taxon>
        <taxon>Bacillati</taxon>
        <taxon>Actinomycetota</taxon>
        <taxon>Actinomycetes</taxon>
        <taxon>Pseudonocardiales</taxon>
        <taxon>Pseudonocardiaceae</taxon>
        <taxon>Longimycelium</taxon>
    </lineage>
</organism>